<name>A0A1J4K7V5_9EUKA</name>
<feature type="compositionally biased region" description="Acidic residues" evidence="1">
    <location>
        <begin position="53"/>
        <end position="67"/>
    </location>
</feature>
<feature type="region of interest" description="Disordered" evidence="1">
    <location>
        <begin position="94"/>
        <end position="118"/>
    </location>
</feature>
<evidence type="ECO:0000313" key="3">
    <source>
        <dbReference type="Proteomes" id="UP000179807"/>
    </source>
</evidence>
<sequence>MHPHKIERNISQMKKTSIFGGPNTAKRFMNVRKFYEQAYNDHLYYSSPFLSDDIDESEQSESNDDDLNVYNPQKLISKEETPKITFRHNYFDFSDSDSDSKSDEDGFTSPISSPKRSDEILIENPDLDDAAKFISSLKLKKKQNPNSPKNKLTIPICRISMRELEDFEKECRKLEELRMLEAIDSQENDESII</sequence>
<dbReference type="AlphaFoldDB" id="A0A1J4K7V5"/>
<proteinExistence type="predicted"/>
<keyword evidence="3" id="KW-1185">Reference proteome</keyword>
<organism evidence="2 3">
    <name type="scientific">Tritrichomonas foetus</name>
    <dbReference type="NCBI Taxonomy" id="1144522"/>
    <lineage>
        <taxon>Eukaryota</taxon>
        <taxon>Metamonada</taxon>
        <taxon>Parabasalia</taxon>
        <taxon>Tritrichomonadida</taxon>
        <taxon>Tritrichomonadidae</taxon>
        <taxon>Tritrichomonas</taxon>
    </lineage>
</organism>
<dbReference type="GeneID" id="94838380"/>
<dbReference type="Proteomes" id="UP000179807">
    <property type="component" value="Unassembled WGS sequence"/>
</dbReference>
<accession>A0A1J4K7V5</accession>
<protein>
    <submittedName>
        <fullName evidence="2">Uncharacterized protein</fullName>
    </submittedName>
</protein>
<gene>
    <name evidence="2" type="ORF">TRFO_24304</name>
</gene>
<dbReference type="VEuPathDB" id="TrichDB:TRFO_24304"/>
<evidence type="ECO:0000256" key="1">
    <source>
        <dbReference type="SAM" id="MobiDB-lite"/>
    </source>
</evidence>
<reference evidence="2" key="1">
    <citation type="submission" date="2016-10" db="EMBL/GenBank/DDBJ databases">
        <authorList>
            <person name="Benchimol M."/>
            <person name="Almeida L.G."/>
            <person name="Vasconcelos A.T."/>
            <person name="Perreira-Neves A."/>
            <person name="Rosa I.A."/>
            <person name="Tasca T."/>
            <person name="Bogo M.R."/>
            <person name="de Souza W."/>
        </authorList>
    </citation>
    <scope>NUCLEOTIDE SEQUENCE [LARGE SCALE GENOMIC DNA]</scope>
    <source>
        <strain evidence="2">K</strain>
    </source>
</reference>
<comment type="caution">
    <text evidence="2">The sequence shown here is derived from an EMBL/GenBank/DDBJ whole genome shotgun (WGS) entry which is preliminary data.</text>
</comment>
<dbReference type="RefSeq" id="XP_068360615.1">
    <property type="nucleotide sequence ID" value="XM_068503676.1"/>
</dbReference>
<feature type="region of interest" description="Disordered" evidence="1">
    <location>
        <begin position="53"/>
        <end position="72"/>
    </location>
</feature>
<dbReference type="EMBL" id="MLAK01000695">
    <property type="protein sequence ID" value="OHT07479.1"/>
    <property type="molecule type" value="Genomic_DNA"/>
</dbReference>
<evidence type="ECO:0000313" key="2">
    <source>
        <dbReference type="EMBL" id="OHT07479.1"/>
    </source>
</evidence>